<dbReference type="GO" id="GO:0016791">
    <property type="term" value="F:phosphatase activity"/>
    <property type="evidence" value="ECO:0007669"/>
    <property type="project" value="TreeGrafter"/>
</dbReference>
<dbReference type="InterPro" id="IPR036412">
    <property type="entry name" value="HAD-like_sf"/>
</dbReference>
<dbReference type="GO" id="GO:0000287">
    <property type="term" value="F:magnesium ion binding"/>
    <property type="evidence" value="ECO:0007669"/>
    <property type="project" value="TreeGrafter"/>
</dbReference>
<dbReference type="AlphaFoldDB" id="A0A0R2HLX7"/>
<dbReference type="GO" id="GO:0005829">
    <property type="term" value="C:cytosol"/>
    <property type="evidence" value="ECO:0007669"/>
    <property type="project" value="TreeGrafter"/>
</dbReference>
<proteinExistence type="predicted"/>
<evidence type="ECO:0000313" key="2">
    <source>
        <dbReference type="Proteomes" id="UP000051841"/>
    </source>
</evidence>
<dbReference type="PATRIC" id="fig|1410657.5.peg.2064"/>
<accession>A0A0R2HLX7</accession>
<comment type="caution">
    <text evidence="1">The sequence shown here is derived from an EMBL/GenBank/DDBJ whole genome shotgun (WGS) entry which is preliminary data.</text>
</comment>
<reference evidence="1 2" key="1">
    <citation type="journal article" date="2015" name="Genome Announc.">
        <title>Expanding the biotechnology potential of lactobacilli through comparative genomics of 213 strains and associated genera.</title>
        <authorList>
            <person name="Sun Z."/>
            <person name="Harris H.M."/>
            <person name="McCann A."/>
            <person name="Guo C."/>
            <person name="Argimon S."/>
            <person name="Zhang W."/>
            <person name="Yang X."/>
            <person name="Jeffery I.B."/>
            <person name="Cooney J.C."/>
            <person name="Kagawa T.F."/>
            <person name="Liu W."/>
            <person name="Song Y."/>
            <person name="Salvetti E."/>
            <person name="Wrobel A."/>
            <person name="Rasinkangas P."/>
            <person name="Parkhill J."/>
            <person name="Rea M.C."/>
            <person name="O'Sullivan O."/>
            <person name="Ritari J."/>
            <person name="Douillard F.P."/>
            <person name="Paul Ross R."/>
            <person name="Yang R."/>
            <person name="Briner A.E."/>
            <person name="Felis G.E."/>
            <person name="de Vos W.M."/>
            <person name="Barrangou R."/>
            <person name="Klaenhammer T.R."/>
            <person name="Caufield P.W."/>
            <person name="Cui Y."/>
            <person name="Zhang H."/>
            <person name="O'Toole P.W."/>
        </authorList>
    </citation>
    <scope>NUCLEOTIDE SEQUENCE [LARGE SCALE GENOMIC DNA]</scope>
    <source>
        <strain evidence="1 2">DSM 20405</strain>
    </source>
</reference>
<protein>
    <submittedName>
        <fullName evidence="1">Uncharacterized protein</fullName>
    </submittedName>
</protein>
<dbReference type="PANTHER" id="PTHR10000">
    <property type="entry name" value="PHOSPHOSERINE PHOSPHATASE"/>
    <property type="match status" value="1"/>
</dbReference>
<dbReference type="SUPFAM" id="SSF56784">
    <property type="entry name" value="HAD-like"/>
    <property type="match status" value="1"/>
</dbReference>
<dbReference type="InterPro" id="IPR023214">
    <property type="entry name" value="HAD_sf"/>
</dbReference>
<name>A0A0R2HLX7_9FIRM</name>
<keyword evidence="2" id="KW-1185">Reference proteome</keyword>
<dbReference type="Proteomes" id="UP000051841">
    <property type="component" value="Unassembled WGS sequence"/>
</dbReference>
<dbReference type="EMBL" id="JQBL01000008">
    <property type="protein sequence ID" value="KRN50506.1"/>
    <property type="molecule type" value="Genomic_DNA"/>
</dbReference>
<dbReference type="Pfam" id="PF08282">
    <property type="entry name" value="Hydrolase_3"/>
    <property type="match status" value="1"/>
</dbReference>
<gene>
    <name evidence="1" type="ORF">IV49_GL002000</name>
</gene>
<sequence length="276" mass="30108">MSKSGKLIFLDIDGTLTEPGSNTPPESALKALEMTKAKGNKVFLCTGRNVAMLAPLLKYGFDGLVALGGGYVTVGDDVIFDCPMSDRQRDIALDVLGKNGVFRTIEAKDATFGDESLGDFLSDQTEGNSEIERWRKALAEGLGIKPMSEYDGRPIYKVVIMCNKSEQLDEAKKYLEGDFAFMIQDVAAHNCLNGDLVNRKFDKGLGIKRICKTLGVDIKDTYGFGDSINDLEMIETVGTSVVMENGSEVLKRMADVIAPSVTEDGIYRSFEELGLI</sequence>
<dbReference type="RefSeq" id="WP_031589009.1">
    <property type="nucleotide sequence ID" value="NZ_JNKN01000008.1"/>
</dbReference>
<dbReference type="Gene3D" id="3.40.50.1000">
    <property type="entry name" value="HAD superfamily/HAD-like"/>
    <property type="match status" value="1"/>
</dbReference>
<dbReference type="PROSITE" id="PS01229">
    <property type="entry name" value="COF_2"/>
    <property type="match status" value="1"/>
</dbReference>
<organism evidence="1 2">
    <name type="scientific">Kandleria vitulina DSM 20405</name>
    <dbReference type="NCBI Taxonomy" id="1410657"/>
    <lineage>
        <taxon>Bacteria</taxon>
        <taxon>Bacillati</taxon>
        <taxon>Bacillota</taxon>
        <taxon>Erysipelotrichia</taxon>
        <taxon>Erysipelotrichales</taxon>
        <taxon>Coprobacillaceae</taxon>
        <taxon>Kandleria</taxon>
    </lineage>
</organism>
<dbReference type="PANTHER" id="PTHR10000:SF25">
    <property type="entry name" value="PHOSPHATASE YKRA-RELATED"/>
    <property type="match status" value="1"/>
</dbReference>
<evidence type="ECO:0000313" key="1">
    <source>
        <dbReference type="EMBL" id="KRN50506.1"/>
    </source>
</evidence>
<dbReference type="Gene3D" id="3.30.1240.10">
    <property type="match status" value="1"/>
</dbReference>